<dbReference type="Proteomes" id="UP000601435">
    <property type="component" value="Unassembled WGS sequence"/>
</dbReference>
<protein>
    <submittedName>
        <fullName evidence="1">Uncharacterized protein</fullName>
    </submittedName>
</protein>
<sequence length="83" mass="9501">DPALEENLHTFVRKVGHRISDKKLDRSSRVLARLRVGVPQHLKKRVKEEHAELRDVDGKTLRFTLELTDNVTVKKDSSCATLV</sequence>
<gene>
    <name evidence="1" type="ORF">SNEC2469_LOCUS23840</name>
</gene>
<evidence type="ECO:0000313" key="1">
    <source>
        <dbReference type="EMBL" id="CAE7806109.1"/>
    </source>
</evidence>
<accession>A0A812Z1L4</accession>
<comment type="caution">
    <text evidence="1">The sequence shown here is derived from an EMBL/GenBank/DDBJ whole genome shotgun (WGS) entry which is preliminary data.</text>
</comment>
<dbReference type="EMBL" id="CAJNJA010045008">
    <property type="protein sequence ID" value="CAE7806109.1"/>
    <property type="molecule type" value="Genomic_DNA"/>
</dbReference>
<organism evidence="1 2">
    <name type="scientific">Symbiodinium necroappetens</name>
    <dbReference type="NCBI Taxonomy" id="1628268"/>
    <lineage>
        <taxon>Eukaryota</taxon>
        <taxon>Sar</taxon>
        <taxon>Alveolata</taxon>
        <taxon>Dinophyceae</taxon>
        <taxon>Suessiales</taxon>
        <taxon>Symbiodiniaceae</taxon>
        <taxon>Symbiodinium</taxon>
    </lineage>
</organism>
<keyword evidence="2" id="KW-1185">Reference proteome</keyword>
<feature type="non-terminal residue" evidence="1">
    <location>
        <position position="1"/>
    </location>
</feature>
<feature type="non-terminal residue" evidence="1">
    <location>
        <position position="83"/>
    </location>
</feature>
<proteinExistence type="predicted"/>
<reference evidence="1" key="1">
    <citation type="submission" date="2021-02" db="EMBL/GenBank/DDBJ databases">
        <authorList>
            <person name="Dougan E. K."/>
            <person name="Rhodes N."/>
            <person name="Thang M."/>
            <person name="Chan C."/>
        </authorList>
    </citation>
    <scope>NUCLEOTIDE SEQUENCE</scope>
</reference>
<name>A0A812Z1L4_9DINO</name>
<evidence type="ECO:0000313" key="2">
    <source>
        <dbReference type="Proteomes" id="UP000601435"/>
    </source>
</evidence>
<dbReference type="AlphaFoldDB" id="A0A812Z1L4"/>